<gene>
    <name evidence="1" type="ORF">PGCG_00028</name>
</gene>
<sequence length="58" mass="6473">MKRISFVKGIKKHKRCVPCMSCLTLELSLCEVNKDSSVCEEADKLEDLVNGLDKGENS</sequence>
<name>A0AC59EWJ8_9VIRU</name>
<reference evidence="1 2" key="1">
    <citation type="journal article" date="2013" name="Proc. Natl. Acad. Sci. U.S.A.">
        <title>Genome of Phaeocystis globosa virus PgV-16T highlights the common ancestry of the largest known DNA viruses infecting eukaryotes.</title>
        <authorList>
            <person name="Santini S."/>
            <person name="Jeudy S."/>
            <person name="Bartoli J."/>
            <person name="Poirot O."/>
            <person name="Lescot M."/>
            <person name="Abergel C."/>
            <person name="Barbe V."/>
            <person name="Wommack K.E."/>
            <person name="Noordeloos A.A."/>
            <person name="Brussaard C.P."/>
            <person name="Claverie J.M."/>
        </authorList>
    </citation>
    <scope>NUCLEOTIDE SEQUENCE [LARGE SCALE GENOMIC DNA]</scope>
    <source>
        <strain evidence="1 2">16T</strain>
    </source>
</reference>
<evidence type="ECO:0000313" key="2">
    <source>
        <dbReference type="Proteomes" id="UP000204225"/>
    </source>
</evidence>
<organism evidence="1 2">
    <name type="scientific">Phaeocystis globosa virus PgV-16T</name>
    <dbReference type="NCBI Taxonomy" id="3071227"/>
    <lineage>
        <taxon>Viruses</taxon>
        <taxon>Varidnaviria</taxon>
        <taxon>Bamfordvirae</taxon>
        <taxon>Nucleocytoviricota</taxon>
        <taxon>Megaviricetes</taxon>
        <taxon>Imitervirales</taxon>
        <taxon>Mesomimiviridae</taxon>
        <taxon>Tethysvirus</taxon>
        <taxon>Tethysvirus hollandense</taxon>
    </lineage>
</organism>
<evidence type="ECO:0000313" key="1">
    <source>
        <dbReference type="EMBL" id="AGM15340.1"/>
    </source>
</evidence>
<dbReference type="Proteomes" id="UP000204225">
    <property type="component" value="Segment"/>
</dbReference>
<protein>
    <submittedName>
        <fullName evidence="1">Uncharacterized protein</fullName>
    </submittedName>
</protein>
<dbReference type="EMBL" id="KC662249">
    <property type="protein sequence ID" value="AGM15340.1"/>
    <property type="molecule type" value="Genomic_DNA"/>
</dbReference>
<accession>A0AC59EWJ8</accession>
<keyword evidence="2" id="KW-1185">Reference proteome</keyword>
<proteinExistence type="predicted"/>